<name>A0A1H9UYI1_9FIRM</name>
<gene>
    <name evidence="2" type="ORF">SAMN02910429_02315</name>
</gene>
<reference evidence="3" key="1">
    <citation type="submission" date="2016-10" db="EMBL/GenBank/DDBJ databases">
        <authorList>
            <person name="Varghese N."/>
            <person name="Submissions S."/>
        </authorList>
    </citation>
    <scope>NUCLEOTIDE SEQUENCE [LARGE SCALE GENOMIC DNA]</scope>
    <source>
        <strain evidence="3">S1b</strain>
    </source>
</reference>
<keyword evidence="1" id="KW-0812">Transmembrane</keyword>
<dbReference type="Proteomes" id="UP000182471">
    <property type="component" value="Unassembled WGS sequence"/>
</dbReference>
<dbReference type="EMBL" id="FOGW01000046">
    <property type="protein sequence ID" value="SES14381.1"/>
    <property type="molecule type" value="Genomic_DNA"/>
</dbReference>
<sequence>MKRKLKLSANAKVYLAVIVLMLLFGVKYLNDHQHMMDKIIYTKSDEKNSFKPNLKKLDLIEKSTTPDDSVCIVSDITNDQKKELDDYQKCSVVTDNRLSYSERLDMSFFDYIQRRSSNMFTQISFTYNKPIFFAKKDGYRKKKLLYELEDYGDNFASKLTSIKLQTYDIDKKKIVNDKELISNYLVCSKNEPLLYICPKKLRLARLDIKGQKGALLVETNSGELIDFYPYYEYIGEKGIFRDEMVKYDEYFYVDFGPRKNWMDSFDFLKLLKENGINTKGVFYMQNHVDYNDVDFIIRTESLPKKDAYLYKVYPGLKKYIGKKGKWARFFLKGVKSSDDLASYFLPEGQKISYGDGIEFSKKISNLKKVVKAKSLEEYYNNLPEEELEVMENLTNHNKGDICISCS</sequence>
<keyword evidence="1" id="KW-1133">Transmembrane helix</keyword>
<protein>
    <submittedName>
        <fullName evidence="2">Uncharacterized protein</fullName>
    </submittedName>
</protein>
<dbReference type="RefSeq" id="WP_074731017.1">
    <property type="nucleotide sequence ID" value="NZ_FOGW01000046.1"/>
</dbReference>
<organism evidence="2 3">
    <name type="scientific">Lachnobacterium bovis</name>
    <dbReference type="NCBI Taxonomy" id="140626"/>
    <lineage>
        <taxon>Bacteria</taxon>
        <taxon>Bacillati</taxon>
        <taxon>Bacillota</taxon>
        <taxon>Clostridia</taxon>
        <taxon>Lachnospirales</taxon>
        <taxon>Lachnospiraceae</taxon>
        <taxon>Lachnobacterium</taxon>
    </lineage>
</organism>
<proteinExistence type="predicted"/>
<evidence type="ECO:0000313" key="2">
    <source>
        <dbReference type="EMBL" id="SES14381.1"/>
    </source>
</evidence>
<keyword evidence="3" id="KW-1185">Reference proteome</keyword>
<evidence type="ECO:0000313" key="3">
    <source>
        <dbReference type="Proteomes" id="UP000182471"/>
    </source>
</evidence>
<accession>A0A1H9UYI1</accession>
<keyword evidence="1" id="KW-0472">Membrane</keyword>
<feature type="transmembrane region" description="Helical" evidence="1">
    <location>
        <begin position="12"/>
        <end position="29"/>
    </location>
</feature>
<evidence type="ECO:0000256" key="1">
    <source>
        <dbReference type="SAM" id="Phobius"/>
    </source>
</evidence>
<dbReference type="AlphaFoldDB" id="A0A1H9UYI1"/>